<proteinExistence type="predicted"/>
<dbReference type="AlphaFoldDB" id="A0A6A6RVA5"/>
<evidence type="ECO:0000313" key="2">
    <source>
        <dbReference type="Proteomes" id="UP000799753"/>
    </source>
</evidence>
<organism evidence="1 2">
    <name type="scientific">Massarina eburnea CBS 473.64</name>
    <dbReference type="NCBI Taxonomy" id="1395130"/>
    <lineage>
        <taxon>Eukaryota</taxon>
        <taxon>Fungi</taxon>
        <taxon>Dikarya</taxon>
        <taxon>Ascomycota</taxon>
        <taxon>Pezizomycotina</taxon>
        <taxon>Dothideomycetes</taxon>
        <taxon>Pleosporomycetidae</taxon>
        <taxon>Pleosporales</taxon>
        <taxon>Massarineae</taxon>
        <taxon>Massarinaceae</taxon>
        <taxon>Massarina</taxon>
    </lineage>
</organism>
<keyword evidence="2" id="KW-1185">Reference proteome</keyword>
<dbReference type="EMBL" id="MU006786">
    <property type="protein sequence ID" value="KAF2639489.1"/>
    <property type="molecule type" value="Genomic_DNA"/>
</dbReference>
<sequence length="164" mass="18743">MIEFLGKPGFLKGIHFVDKGLTGIEELYIQFTRPQSLRDNLHGGYLIPRLETIIWEVLTSREYACLKKIRFVYGGGALRSTRATEIYENIRRLRSSPGRPGMFTEGLENNPLGEEWSAVKGHEKNRFYLVEKGVEGGEIRRIAILLGSTPYEAETHTDQYTMSF</sequence>
<protein>
    <submittedName>
        <fullName evidence="1">Uncharacterized protein</fullName>
    </submittedName>
</protein>
<reference evidence="1" key="1">
    <citation type="journal article" date="2020" name="Stud. Mycol.">
        <title>101 Dothideomycetes genomes: a test case for predicting lifestyles and emergence of pathogens.</title>
        <authorList>
            <person name="Haridas S."/>
            <person name="Albert R."/>
            <person name="Binder M."/>
            <person name="Bloem J."/>
            <person name="Labutti K."/>
            <person name="Salamov A."/>
            <person name="Andreopoulos B."/>
            <person name="Baker S."/>
            <person name="Barry K."/>
            <person name="Bills G."/>
            <person name="Bluhm B."/>
            <person name="Cannon C."/>
            <person name="Castanera R."/>
            <person name="Culley D."/>
            <person name="Daum C."/>
            <person name="Ezra D."/>
            <person name="Gonzalez J."/>
            <person name="Henrissat B."/>
            <person name="Kuo A."/>
            <person name="Liang C."/>
            <person name="Lipzen A."/>
            <person name="Lutzoni F."/>
            <person name="Magnuson J."/>
            <person name="Mondo S."/>
            <person name="Nolan M."/>
            <person name="Ohm R."/>
            <person name="Pangilinan J."/>
            <person name="Park H.-J."/>
            <person name="Ramirez L."/>
            <person name="Alfaro M."/>
            <person name="Sun H."/>
            <person name="Tritt A."/>
            <person name="Yoshinaga Y."/>
            <person name="Zwiers L.-H."/>
            <person name="Turgeon B."/>
            <person name="Goodwin S."/>
            <person name="Spatafora J."/>
            <person name="Crous P."/>
            <person name="Grigoriev I."/>
        </authorList>
    </citation>
    <scope>NUCLEOTIDE SEQUENCE</scope>
    <source>
        <strain evidence="1">CBS 473.64</strain>
    </source>
</reference>
<dbReference type="OrthoDB" id="62952at2759"/>
<accession>A0A6A6RVA5</accession>
<evidence type="ECO:0000313" key="1">
    <source>
        <dbReference type="EMBL" id="KAF2639489.1"/>
    </source>
</evidence>
<gene>
    <name evidence="1" type="ORF">P280DRAFT_518906</name>
</gene>
<dbReference type="Proteomes" id="UP000799753">
    <property type="component" value="Unassembled WGS sequence"/>
</dbReference>
<name>A0A6A6RVA5_9PLEO</name>